<proteinExistence type="predicted"/>
<evidence type="ECO:0000313" key="3">
    <source>
        <dbReference type="Proteomes" id="UP001301350"/>
    </source>
</evidence>
<name>A0AAV9IXN0_CYACA</name>
<dbReference type="PANTHER" id="PTHR33604:SF3">
    <property type="entry name" value="OSJNBA0004B13.7 PROTEIN"/>
    <property type="match status" value="1"/>
</dbReference>
<dbReference type="PANTHER" id="PTHR33604">
    <property type="entry name" value="OSJNBA0004B13.7 PROTEIN"/>
    <property type="match status" value="1"/>
</dbReference>
<comment type="caution">
    <text evidence="2">The sequence shown here is derived from an EMBL/GenBank/DDBJ whole genome shotgun (WGS) entry which is preliminary data.</text>
</comment>
<dbReference type="InterPro" id="IPR029044">
    <property type="entry name" value="Nucleotide-diphossugar_trans"/>
</dbReference>
<dbReference type="AlphaFoldDB" id="A0AAV9IXN0"/>
<gene>
    <name evidence="2" type="ORF">CDCA_CDCA10G2906</name>
</gene>
<dbReference type="Gene3D" id="3.90.550.10">
    <property type="entry name" value="Spore Coat Polysaccharide Biosynthesis Protein SpsA, Chain A"/>
    <property type="match status" value="1"/>
</dbReference>
<accession>A0AAV9IXN0</accession>
<protein>
    <submittedName>
        <fullName evidence="2">Uncharacterized protein</fullName>
    </submittedName>
</protein>
<reference evidence="2 3" key="1">
    <citation type="submission" date="2022-07" db="EMBL/GenBank/DDBJ databases">
        <title>Genome-wide signatures of adaptation to extreme environments.</title>
        <authorList>
            <person name="Cho C.H."/>
            <person name="Yoon H.S."/>
        </authorList>
    </citation>
    <scope>NUCLEOTIDE SEQUENCE [LARGE SCALE GENOMIC DNA]</scope>
    <source>
        <strain evidence="2 3">DBV 063 E5</strain>
    </source>
</reference>
<evidence type="ECO:0000256" key="1">
    <source>
        <dbReference type="SAM" id="Phobius"/>
    </source>
</evidence>
<keyword evidence="1" id="KW-1133">Transmembrane helix</keyword>
<evidence type="ECO:0000313" key="2">
    <source>
        <dbReference type="EMBL" id="KAK4536881.1"/>
    </source>
</evidence>
<feature type="transmembrane region" description="Helical" evidence="1">
    <location>
        <begin position="29"/>
        <end position="54"/>
    </location>
</feature>
<dbReference type="SUPFAM" id="SSF53448">
    <property type="entry name" value="Nucleotide-diphospho-sugar transferases"/>
    <property type="match status" value="1"/>
</dbReference>
<keyword evidence="1" id="KW-0812">Transmembrane</keyword>
<organism evidence="2 3">
    <name type="scientific">Cyanidium caldarium</name>
    <name type="common">Red alga</name>
    <dbReference type="NCBI Taxonomy" id="2771"/>
    <lineage>
        <taxon>Eukaryota</taxon>
        <taxon>Rhodophyta</taxon>
        <taxon>Bangiophyceae</taxon>
        <taxon>Cyanidiales</taxon>
        <taxon>Cyanidiaceae</taxon>
        <taxon>Cyanidium</taxon>
    </lineage>
</organism>
<dbReference type="Proteomes" id="UP001301350">
    <property type="component" value="Unassembled WGS sequence"/>
</dbReference>
<dbReference type="EMBL" id="JANCYW010000010">
    <property type="protein sequence ID" value="KAK4536881.1"/>
    <property type="molecule type" value="Genomic_DNA"/>
</dbReference>
<sequence length="356" mass="40871">MRSSTALFHGPADIPPRKRSVLTRLQRRFLTQLLAVPILLLSLLSLCCLCYYQTLPPCAHPATLGVVVFAYQRPASLQRLLRSLDAVRFGDDTVPLHIWVDHSDRDDAWRVAQRWPWRHGPKTVERRERHHGICESWLHGLPSFLNTDYVWFLEDDIELGVPAYAAIRHGLLCRSPPDLPGMVLQRLPEVPTGAAVHFTSSWAPVFRTAYFRNFTEWVARRRQLAPDFRPFLPGHDRTFNRWLREERDVWSPWLRRFAFEYGHVFLALGDTTLVVNHREPGVHYTAAGGISGSVARPTHRLPPAVQSRLRSPSLLPSPLSVWECEDDGSVQCTPVAGGQEALWWRGHRDRQEQQLD</sequence>
<keyword evidence="3" id="KW-1185">Reference proteome</keyword>
<dbReference type="CDD" id="cd00761">
    <property type="entry name" value="Glyco_tranf_GTA_type"/>
    <property type="match status" value="1"/>
</dbReference>
<keyword evidence="1" id="KW-0472">Membrane</keyword>